<dbReference type="AlphaFoldDB" id="A0A4U1L5F6"/>
<keyword evidence="1" id="KW-0732">Signal</keyword>
<dbReference type="InterPro" id="IPR051781">
    <property type="entry name" value="Metallo-dep_Hydrolase"/>
</dbReference>
<accession>A0A4U1L5F6</accession>
<comment type="caution">
    <text evidence="2">The sequence shown here is derived from an EMBL/GenBank/DDBJ whole genome shotgun (WGS) entry which is preliminary data.</text>
</comment>
<dbReference type="Gene3D" id="3.30.110.90">
    <property type="entry name" value="Amidohydrolase"/>
    <property type="match status" value="1"/>
</dbReference>
<evidence type="ECO:0000313" key="3">
    <source>
        <dbReference type="Proteomes" id="UP000309138"/>
    </source>
</evidence>
<dbReference type="SUPFAM" id="SSF51338">
    <property type="entry name" value="Composite domain of metallo-dependent hydrolases"/>
    <property type="match status" value="1"/>
</dbReference>
<dbReference type="GO" id="GO:0016810">
    <property type="term" value="F:hydrolase activity, acting on carbon-nitrogen (but not peptide) bonds"/>
    <property type="evidence" value="ECO:0007669"/>
    <property type="project" value="InterPro"/>
</dbReference>
<feature type="signal peptide" evidence="1">
    <location>
        <begin position="1"/>
        <end position="21"/>
    </location>
</feature>
<dbReference type="SUPFAM" id="SSF51556">
    <property type="entry name" value="Metallo-dependent hydrolases"/>
    <property type="match status" value="1"/>
</dbReference>
<reference evidence="2 3" key="1">
    <citation type="submission" date="2019-04" db="EMBL/GenBank/DDBJ databases">
        <authorList>
            <person name="Yang Y."/>
            <person name="Wei D."/>
        </authorList>
    </citation>
    <scope>NUCLEOTIDE SEQUENCE [LARGE SCALE GENOMIC DNA]</scope>
    <source>
        <strain evidence="2 3">L-1-4w-11</strain>
    </source>
</reference>
<dbReference type="Gene3D" id="3.20.20.140">
    <property type="entry name" value="Metal-dependent hydrolases"/>
    <property type="match status" value="1"/>
</dbReference>
<dbReference type="Gene3D" id="3.40.50.10910">
    <property type="entry name" value="Amidohydrolase"/>
    <property type="match status" value="1"/>
</dbReference>
<name>A0A4U1L5F6_9SPHN</name>
<dbReference type="PANTHER" id="PTHR43135">
    <property type="entry name" value="ALPHA-D-RIBOSE 1-METHYLPHOSPHONATE 5-TRIPHOSPHATE DIPHOSPHATASE"/>
    <property type="match status" value="1"/>
</dbReference>
<dbReference type="InterPro" id="IPR032466">
    <property type="entry name" value="Metal_Hydrolase"/>
</dbReference>
<dbReference type="OrthoDB" id="9766983at2"/>
<organism evidence="2 3">
    <name type="scientific">Sphingomonas baiyangensis</name>
    <dbReference type="NCBI Taxonomy" id="2572576"/>
    <lineage>
        <taxon>Bacteria</taxon>
        <taxon>Pseudomonadati</taxon>
        <taxon>Pseudomonadota</taxon>
        <taxon>Alphaproteobacteria</taxon>
        <taxon>Sphingomonadales</taxon>
        <taxon>Sphingomonadaceae</taxon>
        <taxon>Sphingomonas</taxon>
    </lineage>
</organism>
<dbReference type="PANTHER" id="PTHR43135:SF3">
    <property type="entry name" value="ALPHA-D-RIBOSE 1-METHYLPHOSPHONATE 5-TRIPHOSPHATE DIPHOSPHATASE"/>
    <property type="match status" value="1"/>
</dbReference>
<keyword evidence="3" id="KW-1185">Reference proteome</keyword>
<keyword evidence="2" id="KW-0378">Hydrolase</keyword>
<sequence length="549" mass="60126">MRTLIALAASLATFLVPPAFAQQDAAMQRPAARAAGEGAGPYAKLVIRGATIIEGSGAPPYGPADIVIEGNRITDIRIAGTPGKPLAVDRLPRDATHEIDATGMFVMPGFVDTHGHNGNAAKAPDASYGYKLWLAHGVTSVRGVSFYGDPARSIEDRRRSAANEIAAPRLFAYQVLGQGWDGGRIDDPDRARAWVRWAAAQGLDGIKIFNRGDETPDVIEATIDEANKLGLGTVAHLSQPGVHSVNARVAGGWGLGTVTHFYGHFESLLAGKSLQPTPPDYNFLDEQHRFGEIAEIWDDISEPGGAEWQAYLAEQKANGLVFDPTFNIYSASRDLMRARNADWHQRYTLPTMWDFFQSNRENHGSYFFDWTTAREVAWRNFYARYMRLVNDYKNMGGRVTVGSDPGFIYQIWGFGYILEMEMLQEAGFLPLEVIRAATIDGARTLYDPKGKAPPFGLVRRGMLADLVIVPENPLQNFKTLYGTGTQRLNAETDRLETVGGVRWTVKDGIVYDAPRLLEDVAAMVARDKAARAASAGPLPGNEVAEAARR</sequence>
<dbReference type="Proteomes" id="UP000309138">
    <property type="component" value="Unassembled WGS sequence"/>
</dbReference>
<dbReference type="EMBL" id="SWKR01000002">
    <property type="protein sequence ID" value="TKD51794.1"/>
    <property type="molecule type" value="Genomic_DNA"/>
</dbReference>
<dbReference type="InterPro" id="IPR011059">
    <property type="entry name" value="Metal-dep_hydrolase_composite"/>
</dbReference>
<dbReference type="Gene3D" id="2.30.40.10">
    <property type="entry name" value="Urease, subunit C, domain 1"/>
    <property type="match status" value="2"/>
</dbReference>
<evidence type="ECO:0000256" key="1">
    <source>
        <dbReference type="SAM" id="SignalP"/>
    </source>
</evidence>
<evidence type="ECO:0000313" key="2">
    <source>
        <dbReference type="EMBL" id="TKD51794.1"/>
    </source>
</evidence>
<protein>
    <submittedName>
        <fullName evidence="2">Amidohydrolase</fullName>
    </submittedName>
</protein>
<dbReference type="RefSeq" id="WP_136943730.1">
    <property type="nucleotide sequence ID" value="NZ_SWKR01000002.1"/>
</dbReference>
<gene>
    <name evidence="2" type="ORF">FBR43_14310</name>
</gene>
<feature type="chain" id="PRO_5020454576" evidence="1">
    <location>
        <begin position="22"/>
        <end position="549"/>
    </location>
</feature>
<proteinExistence type="predicted"/>